<evidence type="ECO:0000256" key="4">
    <source>
        <dbReference type="ARBA" id="ARBA00022989"/>
    </source>
</evidence>
<evidence type="ECO:0000256" key="1">
    <source>
        <dbReference type="ARBA" id="ARBA00004141"/>
    </source>
</evidence>
<organism evidence="8 9">
    <name type="scientific">Vibrio alginolyticus (strain ATCC 17749 / DSM 2171 / NBRC 15630 / NCIMB 1903 / NCTC 12160 / XII-53)</name>
    <dbReference type="NCBI Taxonomy" id="1219076"/>
    <lineage>
        <taxon>Bacteria</taxon>
        <taxon>Pseudomonadati</taxon>
        <taxon>Pseudomonadota</taxon>
        <taxon>Gammaproteobacteria</taxon>
        <taxon>Vibrionales</taxon>
        <taxon>Vibrionaceae</taxon>
        <taxon>Vibrio</taxon>
    </lineage>
</organism>
<feature type="transmembrane region" description="Helical" evidence="6">
    <location>
        <begin position="226"/>
        <end position="246"/>
    </location>
</feature>
<comment type="subcellular location">
    <subcellularLocation>
        <location evidence="1">Membrane</location>
        <topology evidence="1">Multi-pass membrane protein</topology>
    </subcellularLocation>
</comment>
<feature type="transmembrane region" description="Helical" evidence="6">
    <location>
        <begin position="159"/>
        <end position="181"/>
    </location>
</feature>
<name>A0A2I3C4H1_VIBAX</name>
<keyword evidence="5 6" id="KW-0472">Membrane</keyword>
<feature type="transmembrane region" description="Helical" evidence="6">
    <location>
        <begin position="96"/>
        <end position="118"/>
    </location>
</feature>
<dbReference type="PANTHER" id="PTHR32322:SF2">
    <property type="entry name" value="EAMA DOMAIN-CONTAINING PROTEIN"/>
    <property type="match status" value="1"/>
</dbReference>
<gene>
    <name evidence="8" type="ORF">N646_0745</name>
</gene>
<feature type="domain" description="EamA" evidence="7">
    <location>
        <begin position="162"/>
        <end position="294"/>
    </location>
</feature>
<feature type="transmembrane region" description="Helical" evidence="6">
    <location>
        <begin position="130"/>
        <end position="147"/>
    </location>
</feature>
<evidence type="ECO:0000259" key="7">
    <source>
        <dbReference type="Pfam" id="PF00892"/>
    </source>
</evidence>
<keyword evidence="4 6" id="KW-1133">Transmembrane helix</keyword>
<dbReference type="Proteomes" id="UP000016714">
    <property type="component" value="Chromosome 1"/>
</dbReference>
<evidence type="ECO:0000256" key="5">
    <source>
        <dbReference type="ARBA" id="ARBA00023136"/>
    </source>
</evidence>
<evidence type="ECO:0000256" key="3">
    <source>
        <dbReference type="ARBA" id="ARBA00022692"/>
    </source>
</evidence>
<dbReference type="InterPro" id="IPR050638">
    <property type="entry name" value="AA-Vitamin_Transporters"/>
</dbReference>
<dbReference type="GO" id="GO:0016020">
    <property type="term" value="C:membrane"/>
    <property type="evidence" value="ECO:0007669"/>
    <property type="project" value="UniProtKB-SubCell"/>
</dbReference>
<dbReference type="Pfam" id="PF00892">
    <property type="entry name" value="EamA"/>
    <property type="match status" value="2"/>
</dbReference>
<protein>
    <recommendedName>
        <fullName evidence="7">EamA domain-containing protein</fullName>
    </recommendedName>
</protein>
<keyword evidence="3 6" id="KW-0812">Transmembrane</keyword>
<sequence length="298" mass="31653">MLKKHFTDYQLGTLSILFASTLWGTTGTAASLAPDVSALAIGAFSMGIGGFMQACLSAKSLKRDFRKVVHKKKTLLISIIALATYPLAFYSSMRFAGVAIGTVISISTAPFFSALLECLFSRNQTITKRWMMSFAIGVIGITLLLASESSANSLFDQDMKHWGVLLGLLAGLTYAIYSWGVKAMIDHGIESQTAMGSVFGIGGVLLLPTLFITGDNLFASSTNTAVMLYMALIPMGLGYVAFGFGLRFVTASGASILTLFEPVIAAALAVAIVGEEISFIGWVGITLTLVCLFLQSKS</sequence>
<evidence type="ECO:0000256" key="6">
    <source>
        <dbReference type="SAM" id="Phobius"/>
    </source>
</evidence>
<comment type="similarity">
    <text evidence="2">Belongs to the EamA transporter family.</text>
</comment>
<feature type="transmembrane region" description="Helical" evidence="6">
    <location>
        <begin position="73"/>
        <end position="90"/>
    </location>
</feature>
<feature type="transmembrane region" description="Helical" evidence="6">
    <location>
        <begin position="193"/>
        <end position="214"/>
    </location>
</feature>
<feature type="transmembrane region" description="Helical" evidence="6">
    <location>
        <begin position="253"/>
        <end position="273"/>
    </location>
</feature>
<feature type="domain" description="EamA" evidence="7">
    <location>
        <begin position="11"/>
        <end position="145"/>
    </location>
</feature>
<dbReference type="InterPro" id="IPR000620">
    <property type="entry name" value="EamA_dom"/>
</dbReference>
<dbReference type="PANTHER" id="PTHR32322">
    <property type="entry name" value="INNER MEMBRANE TRANSPORTER"/>
    <property type="match status" value="1"/>
</dbReference>
<evidence type="ECO:0000313" key="8">
    <source>
        <dbReference type="EMBL" id="AGV16578.1"/>
    </source>
</evidence>
<reference evidence="8 9" key="1">
    <citation type="journal article" date="2015" name="Genome Announc.">
        <title>Complete genome sequence of Vibrio alginolyticus ATCC 17749.</title>
        <authorList>
            <person name="Liu X.F."/>
            <person name="Cao Y."/>
            <person name="Zhang H.L."/>
            <person name="Chen Y.J."/>
            <person name="Hu C.J."/>
        </authorList>
    </citation>
    <scope>NUCLEOTIDE SEQUENCE [LARGE SCALE GENOMIC DNA]</scope>
    <source>
        <strain evidence="9">ATCC 17749 / DSM 2171 / NBRC 15630 / NCIMB 1903 / NCTC 12160 / XII-53</strain>
    </source>
</reference>
<dbReference type="InterPro" id="IPR037185">
    <property type="entry name" value="EmrE-like"/>
</dbReference>
<evidence type="ECO:0000313" key="9">
    <source>
        <dbReference type="Proteomes" id="UP000016714"/>
    </source>
</evidence>
<feature type="transmembrane region" description="Helical" evidence="6">
    <location>
        <begin position="279"/>
        <end position="296"/>
    </location>
</feature>
<feature type="transmembrane region" description="Helical" evidence="6">
    <location>
        <begin position="39"/>
        <end position="61"/>
    </location>
</feature>
<dbReference type="AlphaFoldDB" id="A0A2I3C4H1"/>
<dbReference type="SUPFAM" id="SSF103481">
    <property type="entry name" value="Multidrug resistance efflux transporter EmrE"/>
    <property type="match status" value="2"/>
</dbReference>
<proteinExistence type="inferred from homology"/>
<dbReference type="EMBL" id="CP006718">
    <property type="protein sequence ID" value="AGV16578.1"/>
    <property type="molecule type" value="Genomic_DNA"/>
</dbReference>
<evidence type="ECO:0000256" key="2">
    <source>
        <dbReference type="ARBA" id="ARBA00007362"/>
    </source>
</evidence>
<dbReference type="HOGENOM" id="CLU_033863_9_2_6"/>
<dbReference type="KEGG" id="vag:N646_0745"/>
<accession>A0A2I3C4H1</accession>